<organism evidence="7 8">
    <name type="scientific">Celeribacter baekdonensis</name>
    <dbReference type="NCBI Taxonomy" id="875171"/>
    <lineage>
        <taxon>Bacteria</taxon>
        <taxon>Pseudomonadati</taxon>
        <taxon>Pseudomonadota</taxon>
        <taxon>Alphaproteobacteria</taxon>
        <taxon>Rhodobacterales</taxon>
        <taxon>Roseobacteraceae</taxon>
        <taxon>Celeribacter</taxon>
    </lineage>
</organism>
<dbReference type="Gene3D" id="3.40.50.300">
    <property type="entry name" value="P-loop containing nucleotide triphosphate hydrolases"/>
    <property type="match status" value="2"/>
</dbReference>
<proteinExistence type="predicted"/>
<dbReference type="PANTHER" id="PTHR19211:SF6">
    <property type="entry name" value="BLL7188 PROTEIN"/>
    <property type="match status" value="1"/>
</dbReference>
<feature type="compositionally biased region" description="Basic and acidic residues" evidence="4">
    <location>
        <begin position="268"/>
        <end position="289"/>
    </location>
</feature>
<dbReference type="Pfam" id="PF00005">
    <property type="entry name" value="ABC_tran"/>
    <property type="match status" value="2"/>
</dbReference>
<dbReference type="AlphaFoldDB" id="A0A2R4M199"/>
<evidence type="ECO:0000256" key="1">
    <source>
        <dbReference type="ARBA" id="ARBA00022737"/>
    </source>
</evidence>
<keyword evidence="2" id="KW-0547">Nucleotide-binding</keyword>
<reference evidence="7 8" key="1">
    <citation type="submission" date="2018-03" db="EMBL/GenBank/DDBJ databases">
        <title>The Complete Genome of Celeribacter baekdonensis strain LH4, a Thiosulfate-Oxidizing Alphaproteobacterium Isolated from Gulf of Mexico Continental Slope Sediments.</title>
        <authorList>
            <person name="Flood B.E."/>
            <person name="Bailey J.V."/>
            <person name="Leprich D."/>
        </authorList>
    </citation>
    <scope>NUCLEOTIDE SEQUENCE [LARGE SCALE GENOMIC DNA]</scope>
    <source>
        <strain evidence="7 8">LH4</strain>
    </source>
</reference>
<evidence type="ECO:0000313" key="8">
    <source>
        <dbReference type="Proteomes" id="UP000241447"/>
    </source>
</evidence>
<feature type="domain" description="ABC transporter" evidence="6">
    <location>
        <begin position="9"/>
        <end position="261"/>
    </location>
</feature>
<name>A0A2R4M199_9RHOB</name>
<dbReference type="InterPro" id="IPR050611">
    <property type="entry name" value="ABCF"/>
</dbReference>
<feature type="chain" id="PRO_5015305905" evidence="5">
    <location>
        <begin position="21"/>
        <end position="552"/>
    </location>
</feature>
<evidence type="ECO:0000256" key="2">
    <source>
        <dbReference type="ARBA" id="ARBA00022741"/>
    </source>
</evidence>
<dbReference type="SUPFAM" id="SSF52540">
    <property type="entry name" value="P-loop containing nucleoside triphosphate hydrolases"/>
    <property type="match status" value="2"/>
</dbReference>
<keyword evidence="3" id="KW-0067">ATP-binding</keyword>
<dbReference type="GO" id="GO:0016887">
    <property type="term" value="F:ATP hydrolysis activity"/>
    <property type="evidence" value="ECO:0007669"/>
    <property type="project" value="InterPro"/>
</dbReference>
<dbReference type="SMART" id="SM00382">
    <property type="entry name" value="AAA"/>
    <property type="match status" value="2"/>
</dbReference>
<feature type="signal peptide" evidence="5">
    <location>
        <begin position="1"/>
        <end position="20"/>
    </location>
</feature>
<accession>A0A2R4M199</accession>
<dbReference type="KEGG" id="cbak:DA792_07490"/>
<dbReference type="GO" id="GO:0005524">
    <property type="term" value="F:ATP binding"/>
    <property type="evidence" value="ECO:0007669"/>
    <property type="project" value="UniProtKB-KW"/>
</dbReference>
<dbReference type="PROSITE" id="PS50893">
    <property type="entry name" value="ABC_TRANSPORTER_2"/>
    <property type="match status" value="1"/>
</dbReference>
<keyword evidence="1" id="KW-0677">Repeat</keyword>
<dbReference type="Proteomes" id="UP000241447">
    <property type="component" value="Chromosome"/>
</dbReference>
<feature type="region of interest" description="Disordered" evidence="4">
    <location>
        <begin position="265"/>
        <end position="325"/>
    </location>
</feature>
<evidence type="ECO:0000313" key="7">
    <source>
        <dbReference type="EMBL" id="AVW90945.1"/>
    </source>
</evidence>
<protein>
    <submittedName>
        <fullName evidence="7">ABC transporter</fullName>
    </submittedName>
</protein>
<keyword evidence="5" id="KW-0732">Signal</keyword>
<dbReference type="InterPro" id="IPR003439">
    <property type="entry name" value="ABC_transporter-like_ATP-bd"/>
</dbReference>
<evidence type="ECO:0000259" key="6">
    <source>
        <dbReference type="PROSITE" id="PS50893"/>
    </source>
</evidence>
<dbReference type="InterPro" id="IPR003593">
    <property type="entry name" value="AAA+_ATPase"/>
</dbReference>
<gene>
    <name evidence="7" type="ORF">DA792_07490</name>
</gene>
<dbReference type="EMBL" id="CP028475">
    <property type="protein sequence ID" value="AVW90945.1"/>
    <property type="molecule type" value="Genomic_DNA"/>
</dbReference>
<evidence type="ECO:0000256" key="4">
    <source>
        <dbReference type="SAM" id="MobiDB-lite"/>
    </source>
</evidence>
<dbReference type="InterPro" id="IPR027417">
    <property type="entry name" value="P-loop_NTPase"/>
</dbReference>
<evidence type="ECO:0000256" key="5">
    <source>
        <dbReference type="SAM" id="SignalP"/>
    </source>
</evidence>
<sequence>MPSSRSLSIRLSNVSLSASALRTVASAKASATARSVDRPTVRRAFDLTLGPGVTGLVGRNGSGKSTVLNFIAGRIGAPLVTGLCTCSHPVRLLDQQAALSVRVMDLFGVSEPLMDLRRAVRGEPTKAAFEAIDWALEERLWAQLDRFGLSDVELSRTLGALSGGQQLRARLAALFFEAPEIVLLDEPTNALDRDGQAMVAQALRDHSRIHGGIALVASHDRQLLDHMDRIVSLDPDGGVTVFGGGWTAFAAARDADLARLQQASTRIQRQEKQSEAKRREAAARQDRRARQGRQLRDGSQSKMLLDKAKEGAQNSASARISAERRKLAAQEGKQAEIARQIEVKTPVHMDFPEVSLPPSKQILQLEDAVFAVGGQHIGPINLSMVGPARLRVSGPNGAGKSTLLRAVAGEIAPISGQVTRSVSCAVLDQNGGFSEESGSLIAAAEQAFPTLAKAQMRACLARAGFRGDAVHAPVQGLSGGEKMRARIALLGAGPEVPPLLLLDEPTNHLDLTALEALEIGVSHWRGAMIVVTHDDVFAQKMAFTGEVSGPFA</sequence>
<dbReference type="PANTHER" id="PTHR19211">
    <property type="entry name" value="ATP-BINDING TRANSPORT PROTEIN-RELATED"/>
    <property type="match status" value="1"/>
</dbReference>
<evidence type="ECO:0000256" key="3">
    <source>
        <dbReference type="ARBA" id="ARBA00022840"/>
    </source>
</evidence>